<sequence length="982" mass="108709">MKKRRMKLLALMLTAAVTFTSVLPVGATATNGSEAPQQVTELTGPLDEGGGVTDNGQGNTDVSGDVQNGIDQTGDEQPGDLPAEPNHDAETAQDDHWTLEQAENKMIFRYYESVDGFAGYQKKWELDKQSGIWTYFEVQEDGTEAAATPKPYDEFDVNGTHVGLYETVGYLDEDLGAVTLVYAFASTEEGLKGYGGYWYQNENGCFTYYTTEADAEGDPDAKMAEGLQVPGSFLEGLNTIKDEDGEYTFWLDAEGRPLTNAWKIVVGEDENKTFCYFGEDGKMLTEGMPTGLQTIEGSNYWIGEDGKPETAVWKKLDGKYYYFDVNGVQTQGKTGLQKIDGSNYWVNKDGSYAKSKWIISGGKYYYFGANGKQTSKTGLQTINGKKYYVNKNGTVKKNTSVIVKGVRYFFGKDGKCTKSYKVHTVGWKSNGKGWWYQKEDGTWPTNCWYQIDGKKYYFDGSGYMQTGWLKLGNKWYYLSGNGAMVTGWINLGGTWYYLTPDSGVMKTGWYKVGNNTYFSNGSGAMMTGWLNQGGTWYYLNGSGAMQTGWAVVGGAWYYFTPGNGAMKTGWYKIGNTWYFSNASGAMQTGWLNLGGTWYYLTGSGAMAQGWANVGGTWYYLTPGSGAMAKGWLKQGGNWYYLNGSGAMVTGWLDQGGTWYYLNGSGAMIQGWAVIGGSWYYFTPGHGDMRTGWYQDNGKWYYSYGNGIMAMNTWIDTYYYVGGSGAMLTNTTIGGYYVGKDGRWVPGYGTVNVNTAGQWEQKGGAYYFRKSNGAYAKGEYIAWDGNWYYLNGSGIMVTGWQYIKGYKLYFGTGGQLHQDVSNMVGGPYQIRVNRTSCQITVFAKDGGNGWIIPVKSITCSVGNPITLTPAGTFYIGDQDRWHILMGPSWGQWTSHVVNGIFIHSVAGTSTSQYNLSSWDYNLLGQPASHGCIRVCVRDAKWIYDNCGRGTAVIIGDGYYEPFDKPATQKLPAGVNLKDPTDIW</sequence>
<feature type="repeat" description="Cell wall-binding" evidence="7">
    <location>
        <begin position="445"/>
        <end position="464"/>
    </location>
</feature>
<feature type="domain" description="L,D-TPase catalytic" evidence="11">
    <location>
        <begin position="827"/>
        <end position="954"/>
    </location>
</feature>
<feature type="repeat" description="Cell wall-binding" evidence="7">
    <location>
        <begin position="526"/>
        <end position="545"/>
    </location>
</feature>
<dbReference type="Pfam" id="PF19085">
    <property type="entry name" value="Choline_bind_2"/>
    <property type="match status" value="1"/>
</dbReference>
<dbReference type="Pfam" id="PF01473">
    <property type="entry name" value="Choline_bind_1"/>
    <property type="match status" value="6"/>
</dbReference>
<keyword evidence="10" id="KW-0732">Signal</keyword>
<keyword evidence="6 8" id="KW-0961">Cell wall biogenesis/degradation</keyword>
<feature type="region of interest" description="Disordered" evidence="9">
    <location>
        <begin position="29"/>
        <end position="92"/>
    </location>
</feature>
<keyword evidence="2" id="KW-0808">Transferase</keyword>
<feature type="repeat" description="Cell wall-binding" evidence="7">
    <location>
        <begin position="567"/>
        <end position="586"/>
    </location>
</feature>
<dbReference type="Pfam" id="PF19127">
    <property type="entry name" value="Choline_bind_3"/>
    <property type="match status" value="3"/>
</dbReference>
<gene>
    <name evidence="12" type="ORF">K340107D12_19340</name>
</gene>
<reference evidence="12 13" key="1">
    <citation type="submission" date="2024-04" db="EMBL/GenBank/DDBJ databases">
        <title>Defined microbial consortia suppress multidrug-resistant proinflammatory Enterobacteriaceae via ecological control.</title>
        <authorList>
            <person name="Furuichi M."/>
            <person name="Kawaguchi T."/>
            <person name="Pust M."/>
            <person name="Yasuma K."/>
            <person name="Plichta D."/>
            <person name="Hasegawa N."/>
            <person name="Ohya T."/>
            <person name="Bhattarai S."/>
            <person name="Sasajima S."/>
            <person name="Aoto Y."/>
            <person name="Tuganbaev T."/>
            <person name="Yaginuma M."/>
            <person name="Ueda M."/>
            <person name="Okahashi N."/>
            <person name="Amafuji K."/>
            <person name="Kiridooshi Y."/>
            <person name="Sugita K."/>
            <person name="Strazar M."/>
            <person name="Skelly A."/>
            <person name="Suda W."/>
            <person name="Hattori M."/>
            <person name="Nakamoto N."/>
            <person name="Caballero S."/>
            <person name="Norman J."/>
            <person name="Olle B."/>
            <person name="Tanoue T."/>
            <person name="Arita M."/>
            <person name="Bucci V."/>
            <person name="Atarashi K."/>
            <person name="Xavier R."/>
            <person name="Honda K."/>
        </authorList>
    </citation>
    <scope>NUCLEOTIDE SEQUENCE [LARGE SCALE GENOMIC DNA]</scope>
    <source>
        <strain evidence="13">k34-0107-D12</strain>
    </source>
</reference>
<dbReference type="Gene3D" id="2.40.440.10">
    <property type="entry name" value="L,D-transpeptidase catalytic domain-like"/>
    <property type="match status" value="1"/>
</dbReference>
<feature type="repeat" description="Cell wall-binding" evidence="7">
    <location>
        <begin position="376"/>
        <end position="395"/>
    </location>
</feature>
<accession>A0ABQ0BRG1</accession>
<evidence type="ECO:0000256" key="5">
    <source>
        <dbReference type="ARBA" id="ARBA00022984"/>
    </source>
</evidence>
<dbReference type="InterPro" id="IPR050979">
    <property type="entry name" value="LD-transpeptidase"/>
</dbReference>
<proteinExistence type="predicted"/>
<feature type="repeat" description="Cell wall-binding" evidence="7">
    <location>
        <begin position="587"/>
        <end position="606"/>
    </location>
</feature>
<feature type="compositionally biased region" description="Polar residues" evidence="9">
    <location>
        <begin position="29"/>
        <end position="41"/>
    </location>
</feature>
<evidence type="ECO:0000256" key="1">
    <source>
        <dbReference type="ARBA" id="ARBA00004752"/>
    </source>
</evidence>
<evidence type="ECO:0000259" key="11">
    <source>
        <dbReference type="PROSITE" id="PS52029"/>
    </source>
</evidence>
<dbReference type="Gene3D" id="2.10.270.20">
    <property type="match status" value="1"/>
</dbReference>
<name>A0ABQ0BRG1_9FIRM</name>
<evidence type="ECO:0000256" key="10">
    <source>
        <dbReference type="SAM" id="SignalP"/>
    </source>
</evidence>
<evidence type="ECO:0000313" key="12">
    <source>
        <dbReference type="EMBL" id="GAA6499118.1"/>
    </source>
</evidence>
<comment type="caution">
    <text evidence="12">The sequence shown here is derived from an EMBL/GenBank/DDBJ whole genome shotgun (WGS) entry which is preliminary data.</text>
</comment>
<dbReference type="RefSeq" id="WP_227210244.1">
    <property type="nucleotide sequence ID" value="NZ_BAABZQ010000001.1"/>
</dbReference>
<dbReference type="Proteomes" id="UP001600941">
    <property type="component" value="Unassembled WGS sequence"/>
</dbReference>
<dbReference type="PROSITE" id="PS51170">
    <property type="entry name" value="CW"/>
    <property type="match status" value="9"/>
</dbReference>
<evidence type="ECO:0000256" key="2">
    <source>
        <dbReference type="ARBA" id="ARBA00022679"/>
    </source>
</evidence>
<feature type="repeat" description="Cell wall-binding" evidence="7">
    <location>
        <begin position="689"/>
        <end position="708"/>
    </location>
</feature>
<feature type="signal peptide" evidence="10">
    <location>
        <begin position="1"/>
        <end position="29"/>
    </location>
</feature>
<feature type="chain" id="PRO_5047286533" description="L,D-TPase catalytic domain-containing protein" evidence="10">
    <location>
        <begin position="30"/>
        <end position="982"/>
    </location>
</feature>
<feature type="compositionally biased region" description="Polar residues" evidence="9">
    <location>
        <begin position="54"/>
        <end position="71"/>
    </location>
</feature>
<dbReference type="EMBL" id="BAABZQ010000001">
    <property type="protein sequence ID" value="GAA6499118.1"/>
    <property type="molecule type" value="Genomic_DNA"/>
</dbReference>
<feature type="active site" description="Nucleophile" evidence="8">
    <location>
        <position position="930"/>
    </location>
</feature>
<keyword evidence="4 8" id="KW-0133">Cell shape</keyword>
<dbReference type="InterPro" id="IPR038063">
    <property type="entry name" value="Transpep_catalytic_dom"/>
</dbReference>
<keyword evidence="13" id="KW-1185">Reference proteome</keyword>
<protein>
    <recommendedName>
        <fullName evidence="11">L,D-TPase catalytic domain-containing protein</fullName>
    </recommendedName>
</protein>
<feature type="repeat" description="Cell wall-binding" evidence="7">
    <location>
        <begin position="465"/>
        <end position="484"/>
    </location>
</feature>
<evidence type="ECO:0000256" key="9">
    <source>
        <dbReference type="SAM" id="MobiDB-lite"/>
    </source>
</evidence>
<dbReference type="Gene3D" id="2.10.270.10">
    <property type="entry name" value="Cholin Binding"/>
    <property type="match status" value="8"/>
</dbReference>
<evidence type="ECO:0000256" key="3">
    <source>
        <dbReference type="ARBA" id="ARBA00022737"/>
    </source>
</evidence>
<dbReference type="PROSITE" id="PS52029">
    <property type="entry name" value="LD_TPASE"/>
    <property type="match status" value="1"/>
</dbReference>
<keyword evidence="3" id="KW-0677">Repeat</keyword>
<dbReference type="InterPro" id="IPR018337">
    <property type="entry name" value="Cell_wall/Cho-bd_repeat"/>
</dbReference>
<dbReference type="PANTHER" id="PTHR30582">
    <property type="entry name" value="L,D-TRANSPEPTIDASE"/>
    <property type="match status" value="1"/>
</dbReference>
<evidence type="ECO:0000256" key="8">
    <source>
        <dbReference type="PROSITE-ProRule" id="PRU01373"/>
    </source>
</evidence>
<dbReference type="PANTHER" id="PTHR30582:SF2">
    <property type="entry name" value="L,D-TRANSPEPTIDASE YCIB-RELATED"/>
    <property type="match status" value="1"/>
</dbReference>
<dbReference type="SUPFAM" id="SSF69360">
    <property type="entry name" value="Cell wall binding repeat"/>
    <property type="match status" value="5"/>
</dbReference>
<evidence type="ECO:0000256" key="6">
    <source>
        <dbReference type="ARBA" id="ARBA00023316"/>
    </source>
</evidence>
<dbReference type="SUPFAM" id="SSF141523">
    <property type="entry name" value="L,D-transpeptidase catalytic domain-like"/>
    <property type="match status" value="1"/>
</dbReference>
<comment type="pathway">
    <text evidence="1 8">Cell wall biogenesis; peptidoglycan biosynthesis.</text>
</comment>
<feature type="repeat" description="Cell wall-binding" evidence="7">
    <location>
        <begin position="648"/>
        <end position="667"/>
    </location>
</feature>
<keyword evidence="5 8" id="KW-0573">Peptidoglycan synthesis</keyword>
<organism evidence="12 13">
    <name type="scientific">Blautia parvula</name>
    <dbReference type="NCBI Taxonomy" id="2877527"/>
    <lineage>
        <taxon>Bacteria</taxon>
        <taxon>Bacillati</taxon>
        <taxon>Bacillota</taxon>
        <taxon>Clostridia</taxon>
        <taxon>Lachnospirales</taxon>
        <taxon>Lachnospiraceae</taxon>
        <taxon>Blautia</taxon>
    </lineage>
</organism>
<dbReference type="InterPro" id="IPR005490">
    <property type="entry name" value="LD_TPept_cat_dom"/>
</dbReference>
<evidence type="ECO:0000256" key="7">
    <source>
        <dbReference type="PROSITE-ProRule" id="PRU00591"/>
    </source>
</evidence>
<feature type="active site" description="Proton donor/acceptor" evidence="8">
    <location>
        <position position="902"/>
    </location>
</feature>
<feature type="repeat" description="Cell wall-binding" evidence="7">
    <location>
        <begin position="628"/>
        <end position="647"/>
    </location>
</feature>
<evidence type="ECO:0000313" key="13">
    <source>
        <dbReference type="Proteomes" id="UP001600941"/>
    </source>
</evidence>
<evidence type="ECO:0000256" key="4">
    <source>
        <dbReference type="ARBA" id="ARBA00022960"/>
    </source>
</evidence>
<dbReference type="CDD" id="cd16913">
    <property type="entry name" value="YkuD_like"/>
    <property type="match status" value="1"/>
</dbReference>
<dbReference type="Pfam" id="PF03734">
    <property type="entry name" value="YkuD"/>
    <property type="match status" value="1"/>
</dbReference>